<dbReference type="PANTHER" id="PTHR32385">
    <property type="entry name" value="MANNOSYL PHOSPHORYLINOSITOL CERAMIDE SYNTHASE"/>
    <property type="match status" value="1"/>
</dbReference>
<keyword evidence="3" id="KW-1185">Reference proteome</keyword>
<evidence type="ECO:0000256" key="1">
    <source>
        <dbReference type="ARBA" id="ARBA00022679"/>
    </source>
</evidence>
<dbReference type="Gene3D" id="3.90.550.20">
    <property type="match status" value="1"/>
</dbReference>
<accession>A0A2N7UAT9</accession>
<dbReference type="GO" id="GO:0000030">
    <property type="term" value="F:mannosyltransferase activity"/>
    <property type="evidence" value="ECO:0007669"/>
    <property type="project" value="TreeGrafter"/>
</dbReference>
<dbReference type="AlphaFoldDB" id="A0A2N7UAT9"/>
<dbReference type="Proteomes" id="UP000235803">
    <property type="component" value="Unassembled WGS sequence"/>
</dbReference>
<comment type="caution">
    <text evidence="2">The sequence shown here is derived from an EMBL/GenBank/DDBJ whole genome shotgun (WGS) entry which is preliminary data.</text>
</comment>
<proteinExistence type="predicted"/>
<protein>
    <submittedName>
        <fullName evidence="2">Glycosyl transferase</fullName>
    </submittedName>
</protein>
<gene>
    <name evidence="2" type="ORF">C1H69_02125</name>
</gene>
<evidence type="ECO:0000313" key="3">
    <source>
        <dbReference type="Proteomes" id="UP000235803"/>
    </source>
</evidence>
<dbReference type="EMBL" id="PNRF01000007">
    <property type="protein sequence ID" value="PMR77549.1"/>
    <property type="molecule type" value="Genomic_DNA"/>
</dbReference>
<dbReference type="GO" id="GO:0016020">
    <property type="term" value="C:membrane"/>
    <property type="evidence" value="ECO:0007669"/>
    <property type="project" value="GOC"/>
</dbReference>
<dbReference type="GO" id="GO:0051999">
    <property type="term" value="P:mannosyl-inositol phosphorylceramide biosynthetic process"/>
    <property type="evidence" value="ECO:0007669"/>
    <property type="project" value="TreeGrafter"/>
</dbReference>
<dbReference type="InterPro" id="IPR007577">
    <property type="entry name" value="GlycoTrfase_DXD_sugar-bd_CS"/>
</dbReference>
<evidence type="ECO:0000313" key="2">
    <source>
        <dbReference type="EMBL" id="PMR77549.1"/>
    </source>
</evidence>
<dbReference type="SUPFAM" id="SSF53448">
    <property type="entry name" value="Nucleotide-diphospho-sugar transferases"/>
    <property type="match status" value="1"/>
</dbReference>
<dbReference type="PANTHER" id="PTHR32385:SF15">
    <property type="entry name" value="INOSITOL PHOSPHOCERAMIDE MANNOSYLTRANSFERASE 1"/>
    <property type="match status" value="1"/>
</dbReference>
<name>A0A2N7UAT9_9GAMM</name>
<dbReference type="Pfam" id="PF04488">
    <property type="entry name" value="Gly_transf_sug"/>
    <property type="match status" value="1"/>
</dbReference>
<reference evidence="2 3" key="1">
    <citation type="submission" date="2018-01" db="EMBL/GenBank/DDBJ databases">
        <title>Halomonas endophytica sp. nov., isolated from storage liquid in the stems of Populus euphratica.</title>
        <authorList>
            <person name="Chen C."/>
        </authorList>
    </citation>
    <scope>NUCLEOTIDE SEQUENCE [LARGE SCALE GENOMIC DNA]</scope>
    <source>
        <strain evidence="2 3">MC28</strain>
    </source>
</reference>
<dbReference type="InterPro" id="IPR029044">
    <property type="entry name" value="Nucleotide-diphossugar_trans"/>
</dbReference>
<keyword evidence="1 2" id="KW-0808">Transferase</keyword>
<dbReference type="InterPro" id="IPR051706">
    <property type="entry name" value="Glycosyltransferase_domain"/>
</dbReference>
<organism evidence="2 3">
    <name type="scientific">Billgrantia endophytica</name>
    <dbReference type="NCBI Taxonomy" id="2033802"/>
    <lineage>
        <taxon>Bacteria</taxon>
        <taxon>Pseudomonadati</taxon>
        <taxon>Pseudomonadota</taxon>
        <taxon>Gammaproteobacteria</taxon>
        <taxon>Oceanospirillales</taxon>
        <taxon>Halomonadaceae</taxon>
        <taxon>Billgrantia</taxon>
    </lineage>
</organism>
<dbReference type="OrthoDB" id="277808at2"/>
<sequence>MKMSCYAFHFVFPDTRFTLPEHAAPLIRPRGTTAIPRIVWQTNFTNRVTLPVYLNYLFNRLAAPTFEYRFMVTEARADFIAAHYPEEIQRSYSRLQIGAAQADFWRVLVLQRHGGVYLDIDAHLVWPLGLTLGSNRSSLFIRTKRGDLSNYFIASQPATPQLAAVIQAVNTNIEENTIKGVFDMTGPGVFNRVLGVHGVDSVLYRYACTQGSFTNEYFQYIDKPQGKWTHEQNRVDVVRKDSTRTGKEGSMHGRAIPLVPRAVHE</sequence>